<dbReference type="Gene3D" id="6.10.250.3150">
    <property type="match status" value="1"/>
</dbReference>
<keyword evidence="4" id="KW-1185">Reference proteome</keyword>
<feature type="domain" description="ARB-07466-like C-terminal" evidence="2">
    <location>
        <begin position="233"/>
        <end position="305"/>
    </location>
</feature>
<organism evidence="3 4">
    <name type="scientific">Mycolicibacterium chitae</name>
    <name type="common">Mycobacterium chitae</name>
    <dbReference type="NCBI Taxonomy" id="1792"/>
    <lineage>
        <taxon>Bacteria</taxon>
        <taxon>Bacillati</taxon>
        <taxon>Actinomycetota</taxon>
        <taxon>Actinomycetes</taxon>
        <taxon>Mycobacteriales</taxon>
        <taxon>Mycobacteriaceae</taxon>
        <taxon>Mycolicibacterium</taxon>
    </lineage>
</organism>
<evidence type="ECO:0000313" key="3">
    <source>
        <dbReference type="EMBL" id="VEG50777.1"/>
    </source>
</evidence>
<dbReference type="OrthoDB" id="2989771at2"/>
<evidence type="ECO:0000313" key="4">
    <source>
        <dbReference type="Proteomes" id="UP000282551"/>
    </source>
</evidence>
<dbReference type="EMBL" id="LR134355">
    <property type="protein sequence ID" value="VEG50777.1"/>
    <property type="molecule type" value="Genomic_DNA"/>
</dbReference>
<feature type="signal peptide" evidence="1">
    <location>
        <begin position="1"/>
        <end position="30"/>
    </location>
</feature>
<name>A0A3S4TR26_MYCCI</name>
<dbReference type="Pfam" id="PF26571">
    <property type="entry name" value="VldE"/>
    <property type="match status" value="1"/>
</dbReference>
<sequence>MAKHVVYKPVVGALVGLVALSAVSGGAAYAEEAEDSVARIHELSREAEQLSETILNAQPDLDNKLQLLAEADKKYADDLAALEATTTQLATHQGAVNKFAAAIYMGGQPGDVSAMLTASSPAVLIDTLATQRVVDTEMSEQLRGLRRANEEAQAVEAASAESAAAAKAAVDEAVAVRGDLQNKRAQLRTQMAAVNASYAALPPAAQAGLILPTAAVTAALGPVAPIPTVGMRGLVPNARILADYIMATYPGVQSIGGVRADPLPDHPSGRAVDIMIGSDMGLGDAINADLQQQAGRFGIDYTMWRVAAHYDHVHVTVS</sequence>
<dbReference type="RefSeq" id="WP_126336390.1">
    <property type="nucleotide sequence ID" value="NZ_AP022604.1"/>
</dbReference>
<proteinExistence type="predicted"/>
<gene>
    <name evidence="3" type="ORF">NCTC10485_05097</name>
</gene>
<reference evidence="3 4" key="1">
    <citation type="submission" date="2018-12" db="EMBL/GenBank/DDBJ databases">
        <authorList>
            <consortium name="Pathogen Informatics"/>
        </authorList>
    </citation>
    <scope>NUCLEOTIDE SEQUENCE [LARGE SCALE GENOMIC DNA]</scope>
    <source>
        <strain evidence="3 4">NCTC10485</strain>
    </source>
</reference>
<evidence type="ECO:0000259" key="2">
    <source>
        <dbReference type="Pfam" id="PF26571"/>
    </source>
</evidence>
<evidence type="ECO:0000256" key="1">
    <source>
        <dbReference type="SAM" id="SignalP"/>
    </source>
</evidence>
<accession>A0A3S4TR26</accession>
<keyword evidence="1" id="KW-0732">Signal</keyword>
<dbReference type="AlphaFoldDB" id="A0A3S4TR26"/>
<dbReference type="Proteomes" id="UP000282551">
    <property type="component" value="Chromosome"/>
</dbReference>
<feature type="chain" id="PRO_5018778045" evidence="1">
    <location>
        <begin position="31"/>
        <end position="318"/>
    </location>
</feature>
<dbReference type="InterPro" id="IPR058593">
    <property type="entry name" value="ARB_07466-like_C"/>
</dbReference>
<protein>
    <submittedName>
        <fullName evidence="3">NLP/P60 protein</fullName>
    </submittedName>
</protein>